<evidence type="ECO:0000256" key="11">
    <source>
        <dbReference type="PROSITE-ProRule" id="PRU01379"/>
    </source>
</evidence>
<dbReference type="InterPro" id="IPR057246">
    <property type="entry name" value="CARBOXYPEPT_ZN_1"/>
</dbReference>
<dbReference type="GO" id="GO:0004181">
    <property type="term" value="F:metallocarboxypeptidase activity"/>
    <property type="evidence" value="ECO:0007669"/>
    <property type="project" value="InterPro"/>
</dbReference>
<dbReference type="SMART" id="SM00631">
    <property type="entry name" value="Zn_pept"/>
    <property type="match status" value="1"/>
</dbReference>
<feature type="chain" id="PRO_5041349274" description="Peptidase M14 domain-containing protein" evidence="12">
    <location>
        <begin position="19"/>
        <end position="446"/>
    </location>
</feature>
<feature type="domain" description="Peptidase M14" evidence="13">
    <location>
        <begin position="138"/>
        <end position="434"/>
    </location>
</feature>
<keyword evidence="3" id="KW-0121">Carboxypeptidase</keyword>
<proteinExistence type="inferred from homology"/>
<comment type="similarity">
    <text evidence="2 11">Belongs to the peptidase M14 family.</text>
</comment>
<evidence type="ECO:0000256" key="6">
    <source>
        <dbReference type="ARBA" id="ARBA00022729"/>
    </source>
</evidence>
<dbReference type="EMBL" id="CATQJA010002665">
    <property type="protein sequence ID" value="CAJ0583331.1"/>
    <property type="molecule type" value="Genomic_DNA"/>
</dbReference>
<evidence type="ECO:0000259" key="13">
    <source>
        <dbReference type="PROSITE" id="PS52035"/>
    </source>
</evidence>
<keyword evidence="10" id="KW-1015">Disulfide bond</keyword>
<accession>A0AA36DAX4</accession>
<evidence type="ECO:0000256" key="5">
    <source>
        <dbReference type="ARBA" id="ARBA00022723"/>
    </source>
</evidence>
<dbReference type="SUPFAM" id="SSF53187">
    <property type="entry name" value="Zn-dependent exopeptidases"/>
    <property type="match status" value="1"/>
</dbReference>
<dbReference type="Pfam" id="PF02244">
    <property type="entry name" value="Propep_M14"/>
    <property type="match status" value="1"/>
</dbReference>
<comment type="cofactor">
    <cofactor evidence="1">
        <name>Zn(2+)</name>
        <dbReference type="ChEBI" id="CHEBI:29105"/>
    </cofactor>
</comment>
<dbReference type="Gene3D" id="3.40.630.10">
    <property type="entry name" value="Zn peptidases"/>
    <property type="match status" value="1"/>
</dbReference>
<gene>
    <name evidence="14" type="ORF">MSPICULIGERA_LOCUS21418</name>
</gene>
<reference evidence="14" key="1">
    <citation type="submission" date="2023-06" db="EMBL/GenBank/DDBJ databases">
        <authorList>
            <person name="Delattre M."/>
        </authorList>
    </citation>
    <scope>NUCLEOTIDE SEQUENCE</scope>
    <source>
        <strain evidence="14">AF72</strain>
    </source>
</reference>
<dbReference type="PRINTS" id="PR00765">
    <property type="entry name" value="CRBOXYPTASEA"/>
</dbReference>
<evidence type="ECO:0000256" key="4">
    <source>
        <dbReference type="ARBA" id="ARBA00022670"/>
    </source>
</evidence>
<dbReference type="GO" id="GO:0008270">
    <property type="term" value="F:zinc ion binding"/>
    <property type="evidence" value="ECO:0007669"/>
    <property type="project" value="InterPro"/>
</dbReference>
<dbReference type="InterPro" id="IPR036990">
    <property type="entry name" value="M14A-like_propep"/>
</dbReference>
<dbReference type="Gene3D" id="3.30.70.340">
    <property type="entry name" value="Metallocarboxypeptidase-like"/>
    <property type="match status" value="1"/>
</dbReference>
<keyword evidence="5" id="KW-0479">Metal-binding</keyword>
<evidence type="ECO:0000256" key="2">
    <source>
        <dbReference type="ARBA" id="ARBA00005988"/>
    </source>
</evidence>
<name>A0AA36DAX4_9BILA</name>
<protein>
    <recommendedName>
        <fullName evidence="13">Peptidase M14 domain-containing protein</fullName>
    </recommendedName>
</protein>
<keyword evidence="6 12" id="KW-0732">Signal</keyword>
<evidence type="ECO:0000256" key="9">
    <source>
        <dbReference type="ARBA" id="ARBA00023049"/>
    </source>
</evidence>
<sequence>MPRLPLVVVCILARLTSAFFNASDDDLNDKDYKSYEGYQVLTFLPQSKGELDVINSLETVLNQELDFFRHAAVPGRRSDVILPPDLIWDAKEYLLQNNVDYNVSIPNLRIPIERQRRALRAPVSAARPPTFNTFNLNTYHTYSEQMQFLSMAAISNPSLVRLFTIGRSFQNRNVLGVTLGTKRPNKPILFVDGGIHAREWISPAVALFFIREFLKPQYRTLLNSIDIMIVPNVNPDGYEWSRTRDRLWRKTRSGPSRGCFGTDLNRNFPFRYAFLGSSANPCSEIFHGRGAMSEIEGRNLRNVLLARRANIKGYVTLHSYGENLLYPWGYNVRTYPSDVTDLINMGRAMSQAIQRVHGTRYAVANAADLLYPAAGASDDYAKSIGIKYVYTVELRPGENDRENDEKYGFELPAAYIQRTGDEVFQGVLVLARRVAGWSLLPQRGRR</sequence>
<evidence type="ECO:0000256" key="8">
    <source>
        <dbReference type="ARBA" id="ARBA00022833"/>
    </source>
</evidence>
<dbReference type="GO" id="GO:0006508">
    <property type="term" value="P:proteolysis"/>
    <property type="evidence" value="ECO:0007669"/>
    <property type="project" value="UniProtKB-KW"/>
</dbReference>
<dbReference type="PROSITE" id="PS52035">
    <property type="entry name" value="PEPTIDASE_M14"/>
    <property type="match status" value="1"/>
</dbReference>
<keyword evidence="7" id="KW-0378">Hydrolase</keyword>
<keyword evidence="4" id="KW-0645">Protease</keyword>
<evidence type="ECO:0000256" key="10">
    <source>
        <dbReference type="ARBA" id="ARBA00023157"/>
    </source>
</evidence>
<organism evidence="14 15">
    <name type="scientific">Mesorhabditis spiculigera</name>
    <dbReference type="NCBI Taxonomy" id="96644"/>
    <lineage>
        <taxon>Eukaryota</taxon>
        <taxon>Metazoa</taxon>
        <taxon>Ecdysozoa</taxon>
        <taxon>Nematoda</taxon>
        <taxon>Chromadorea</taxon>
        <taxon>Rhabditida</taxon>
        <taxon>Rhabditina</taxon>
        <taxon>Rhabditomorpha</taxon>
        <taxon>Rhabditoidea</taxon>
        <taxon>Rhabditidae</taxon>
        <taxon>Mesorhabditinae</taxon>
        <taxon>Mesorhabditis</taxon>
    </lineage>
</organism>
<dbReference type="CDD" id="cd03860">
    <property type="entry name" value="M14_CP_A-B_like"/>
    <property type="match status" value="1"/>
</dbReference>
<evidence type="ECO:0000256" key="1">
    <source>
        <dbReference type="ARBA" id="ARBA00001947"/>
    </source>
</evidence>
<comment type="caution">
    <text evidence="14">The sequence shown here is derived from an EMBL/GenBank/DDBJ whole genome shotgun (WGS) entry which is preliminary data.</text>
</comment>
<keyword evidence="9" id="KW-0482">Metalloprotease</keyword>
<dbReference type="PANTHER" id="PTHR11705">
    <property type="entry name" value="PROTEASE FAMILY M14 CARBOXYPEPTIDASE A,B"/>
    <property type="match status" value="1"/>
</dbReference>
<dbReference type="PANTHER" id="PTHR11705:SF91">
    <property type="entry name" value="FI01817P-RELATED"/>
    <property type="match status" value="1"/>
</dbReference>
<dbReference type="AlphaFoldDB" id="A0AA36DAX4"/>
<feature type="non-terminal residue" evidence="14">
    <location>
        <position position="446"/>
    </location>
</feature>
<evidence type="ECO:0000256" key="7">
    <source>
        <dbReference type="ARBA" id="ARBA00022801"/>
    </source>
</evidence>
<keyword evidence="8" id="KW-0862">Zinc</keyword>
<evidence type="ECO:0000256" key="3">
    <source>
        <dbReference type="ARBA" id="ARBA00022645"/>
    </source>
</evidence>
<dbReference type="SUPFAM" id="SSF54897">
    <property type="entry name" value="Protease propeptides/inhibitors"/>
    <property type="match status" value="1"/>
</dbReference>
<evidence type="ECO:0000313" key="15">
    <source>
        <dbReference type="Proteomes" id="UP001177023"/>
    </source>
</evidence>
<dbReference type="InterPro" id="IPR003146">
    <property type="entry name" value="M14A_act_pep"/>
</dbReference>
<dbReference type="InterPro" id="IPR000834">
    <property type="entry name" value="Peptidase_M14"/>
</dbReference>
<feature type="signal peptide" evidence="12">
    <location>
        <begin position="1"/>
        <end position="18"/>
    </location>
</feature>
<dbReference type="GO" id="GO:0005615">
    <property type="term" value="C:extracellular space"/>
    <property type="evidence" value="ECO:0007669"/>
    <property type="project" value="TreeGrafter"/>
</dbReference>
<dbReference type="Pfam" id="PF00246">
    <property type="entry name" value="Peptidase_M14"/>
    <property type="match status" value="1"/>
</dbReference>
<dbReference type="FunFam" id="3.40.630.10:FF:000084">
    <property type="entry name" value="Carboxypeptidase B2"/>
    <property type="match status" value="1"/>
</dbReference>
<evidence type="ECO:0000256" key="12">
    <source>
        <dbReference type="SAM" id="SignalP"/>
    </source>
</evidence>
<keyword evidence="15" id="KW-1185">Reference proteome</keyword>
<evidence type="ECO:0000313" key="14">
    <source>
        <dbReference type="EMBL" id="CAJ0583331.1"/>
    </source>
</evidence>
<dbReference type="Proteomes" id="UP001177023">
    <property type="component" value="Unassembled WGS sequence"/>
</dbReference>
<feature type="active site" description="Proton donor/acceptor" evidence="11">
    <location>
        <position position="393"/>
    </location>
</feature>
<dbReference type="PROSITE" id="PS00132">
    <property type="entry name" value="CARBOXYPEPT_ZN_1"/>
    <property type="match status" value="1"/>
</dbReference>